<organism evidence="1 2">
    <name type="scientific">Meripilus lineatus</name>
    <dbReference type="NCBI Taxonomy" id="2056292"/>
    <lineage>
        <taxon>Eukaryota</taxon>
        <taxon>Fungi</taxon>
        <taxon>Dikarya</taxon>
        <taxon>Basidiomycota</taxon>
        <taxon>Agaricomycotina</taxon>
        <taxon>Agaricomycetes</taxon>
        <taxon>Polyporales</taxon>
        <taxon>Meripilaceae</taxon>
        <taxon>Meripilus</taxon>
    </lineage>
</organism>
<evidence type="ECO:0000313" key="1">
    <source>
        <dbReference type="EMBL" id="KAJ3480027.1"/>
    </source>
</evidence>
<protein>
    <recommendedName>
        <fullName evidence="3">BTB domain-containing protein</fullName>
    </recommendedName>
</protein>
<keyword evidence="2" id="KW-1185">Reference proteome</keyword>
<dbReference type="Proteomes" id="UP001212997">
    <property type="component" value="Unassembled WGS sequence"/>
</dbReference>
<reference evidence="1" key="1">
    <citation type="submission" date="2022-07" db="EMBL/GenBank/DDBJ databases">
        <title>Genome Sequence of Physisporinus lineatus.</title>
        <authorList>
            <person name="Buettner E."/>
        </authorList>
    </citation>
    <scope>NUCLEOTIDE SEQUENCE</scope>
    <source>
        <strain evidence="1">VT162</strain>
    </source>
</reference>
<dbReference type="EMBL" id="JANAWD010000401">
    <property type="protein sequence ID" value="KAJ3480027.1"/>
    <property type="molecule type" value="Genomic_DNA"/>
</dbReference>
<accession>A0AAD5UYJ6</accession>
<evidence type="ECO:0000313" key="2">
    <source>
        <dbReference type="Proteomes" id="UP001212997"/>
    </source>
</evidence>
<evidence type="ECO:0008006" key="3">
    <source>
        <dbReference type="Google" id="ProtNLM"/>
    </source>
</evidence>
<proteinExistence type="predicted"/>
<sequence>MFSLLPPASTNPLQASQTSSIVPPAAAIFLLAEDGATLDHMLRRVYHVGPASLGSLDKVTEVLEASLKYQLVEVFEETKLALQNFAQKDPRPAYAIAIRFNLEDQARIAAKIWKEQYTSLHKPAERGKGSRSDMPMEIAQPSASRSCTCGRDHGRDVICGLHEYYGGVTWSSMVADFESTVGGASFVKEMATITAGPFFRLIRYISTRGPSEQPSFCGSRVGQDGGQVEKESIDRTEIPTFLHPSDANIVLQSKDGASFFTHTLLLRAASAEQILQVDSHSDKNGMTTLHLEESQTTLSTLLQLCYPFPPPIDNLDNLQLVLLRKAAEKYQIPGVLNLTQKMIDNARQKYPLAFYLLIKQYGREQEAGEMLKKCTSSPSAHNKYAPEMESCSAEAYYEFLKAHYEVQQKAVRGMPGLGKKKRKRQK</sequence>
<dbReference type="InterPro" id="IPR011333">
    <property type="entry name" value="SKP1/BTB/POZ_sf"/>
</dbReference>
<name>A0AAD5UYJ6_9APHY</name>
<dbReference type="AlphaFoldDB" id="A0AAD5UYJ6"/>
<comment type="caution">
    <text evidence="1">The sequence shown here is derived from an EMBL/GenBank/DDBJ whole genome shotgun (WGS) entry which is preliminary data.</text>
</comment>
<gene>
    <name evidence="1" type="ORF">NLI96_g8649</name>
</gene>
<dbReference type="Gene3D" id="3.30.710.10">
    <property type="entry name" value="Potassium Channel Kv1.1, Chain A"/>
    <property type="match status" value="1"/>
</dbReference>